<gene>
    <name evidence="1" type="ORF">MNEG_16644</name>
</gene>
<dbReference type="GeneID" id="25734424"/>
<sequence>VWDVSSQECVLELYQKSVTKEAWPVLQWAAGDAGCWHAVTNTVHFYGSADGFKR</sequence>
<feature type="non-terminal residue" evidence="1">
    <location>
        <position position="1"/>
    </location>
</feature>
<dbReference type="STRING" id="145388.A0A0D2M761"/>
<name>A0A0D2M761_9CHLO</name>
<feature type="non-terminal residue" evidence="1">
    <location>
        <position position="54"/>
    </location>
</feature>
<dbReference type="AlphaFoldDB" id="A0A0D2M761"/>
<protein>
    <submittedName>
        <fullName evidence="1">Uncharacterized protein</fullName>
    </submittedName>
</protein>
<dbReference type="KEGG" id="mng:MNEG_16644"/>
<evidence type="ECO:0000313" key="1">
    <source>
        <dbReference type="EMBL" id="KIY91320.1"/>
    </source>
</evidence>
<dbReference type="Proteomes" id="UP000054498">
    <property type="component" value="Unassembled WGS sequence"/>
</dbReference>
<dbReference type="EMBL" id="KK106825">
    <property type="protein sequence ID" value="KIY91320.1"/>
    <property type="molecule type" value="Genomic_DNA"/>
</dbReference>
<keyword evidence="2" id="KW-1185">Reference proteome</keyword>
<reference evidence="1 2" key="1">
    <citation type="journal article" date="2013" name="BMC Genomics">
        <title>Reconstruction of the lipid metabolism for the microalga Monoraphidium neglectum from its genome sequence reveals characteristics suitable for biofuel production.</title>
        <authorList>
            <person name="Bogen C."/>
            <person name="Al-Dilaimi A."/>
            <person name="Albersmeier A."/>
            <person name="Wichmann J."/>
            <person name="Grundmann M."/>
            <person name="Rupp O."/>
            <person name="Lauersen K.J."/>
            <person name="Blifernez-Klassen O."/>
            <person name="Kalinowski J."/>
            <person name="Goesmann A."/>
            <person name="Mussgnug J.H."/>
            <person name="Kruse O."/>
        </authorList>
    </citation>
    <scope>NUCLEOTIDE SEQUENCE [LARGE SCALE GENOMIC DNA]</scope>
    <source>
        <strain evidence="1 2">SAG 48.87</strain>
    </source>
</reference>
<evidence type="ECO:0000313" key="2">
    <source>
        <dbReference type="Proteomes" id="UP000054498"/>
    </source>
</evidence>
<accession>A0A0D2M761</accession>
<organism evidence="1 2">
    <name type="scientific">Monoraphidium neglectum</name>
    <dbReference type="NCBI Taxonomy" id="145388"/>
    <lineage>
        <taxon>Eukaryota</taxon>
        <taxon>Viridiplantae</taxon>
        <taxon>Chlorophyta</taxon>
        <taxon>core chlorophytes</taxon>
        <taxon>Chlorophyceae</taxon>
        <taxon>CS clade</taxon>
        <taxon>Sphaeropleales</taxon>
        <taxon>Selenastraceae</taxon>
        <taxon>Monoraphidium</taxon>
    </lineage>
</organism>
<dbReference type="RefSeq" id="XP_013890340.1">
    <property type="nucleotide sequence ID" value="XM_014034886.1"/>
</dbReference>
<proteinExistence type="predicted"/>